<evidence type="ECO:0000313" key="1">
    <source>
        <dbReference type="EMBL" id="GMQ33530.1"/>
    </source>
</evidence>
<dbReference type="EMBL" id="BTPE01000005">
    <property type="protein sequence ID" value="GMQ33530.1"/>
    <property type="molecule type" value="Genomic_DNA"/>
</dbReference>
<organism evidence="1 2">
    <name type="scientific">Algoriphagus taiwanensis</name>
    <dbReference type="NCBI Taxonomy" id="1445656"/>
    <lineage>
        <taxon>Bacteria</taxon>
        <taxon>Pseudomonadati</taxon>
        <taxon>Bacteroidota</taxon>
        <taxon>Cytophagia</taxon>
        <taxon>Cytophagales</taxon>
        <taxon>Cyclobacteriaceae</taxon>
        <taxon>Algoriphagus</taxon>
    </lineage>
</organism>
<name>A0ABQ6Q011_9BACT</name>
<gene>
    <name evidence="1" type="ORF">Ataiwa_18020</name>
</gene>
<accession>A0ABQ6Q011</accession>
<dbReference type="Proteomes" id="UP001307705">
    <property type="component" value="Unassembled WGS sequence"/>
</dbReference>
<reference evidence="1 2" key="1">
    <citation type="submission" date="2023-08" db="EMBL/GenBank/DDBJ databases">
        <title>Draft genome sequence of Algoriphagus taiwanensis.</title>
        <authorList>
            <person name="Takatani N."/>
            <person name="Hosokawa M."/>
            <person name="Sawabe T."/>
        </authorList>
    </citation>
    <scope>NUCLEOTIDE SEQUENCE [LARGE SCALE GENOMIC DNA]</scope>
    <source>
        <strain evidence="1 2">JCM 19755</strain>
    </source>
</reference>
<protein>
    <submittedName>
        <fullName evidence="1">Uncharacterized protein</fullName>
    </submittedName>
</protein>
<keyword evidence="2" id="KW-1185">Reference proteome</keyword>
<proteinExistence type="predicted"/>
<comment type="caution">
    <text evidence="1">The sequence shown here is derived from an EMBL/GenBank/DDBJ whole genome shotgun (WGS) entry which is preliminary data.</text>
</comment>
<evidence type="ECO:0000313" key="2">
    <source>
        <dbReference type="Proteomes" id="UP001307705"/>
    </source>
</evidence>
<sequence>MKYDGLLDQFRFIESFITPNFLNEISKKTLPSENRLIEKIILIEEILIKNDKEYLIWLWKDVDYYFFQDFDSYLVDGIFDDFARLWSWFKHHQLDLLKKYFSLTPEESKAFCTHEDNPNGIDQIYTLSFHLTLGNEAKKWLINAIELWSEDHPIPLRNERSGKIQIELILNLL</sequence>